<proteinExistence type="predicted"/>
<dbReference type="InterPro" id="IPR006086">
    <property type="entry name" value="XPG-I_dom"/>
</dbReference>
<sequence>MGITNLWKLVSLTIYGQTLTVFALEGLRGHVQDDSGISMMTIGVDASAWLYAVCKLQAFQFRHAQLGENPKLQTLMYKLVALASAPIHAHFVFNGDDHPSIKRGKHVRSAPHWLTQHLQELLNIFGFTWSTAKGEAKADLAFLSKAGRIAAVLTEDSDAILFDDLTSADNDNGTFKVDVYYAGAPSKDLQVLLTTGHLLLCTMLCGGDYNLGRLAGCGGQVAQALLKGDLGDSLMHVMTSATPVQLPSMLETWRGCLRTILVNGTLGRKHLTLAASIPADFPSIDVMRLYLHPVTSWSDTDGSPTLPQFGPTQPDLMCLAKFCKVHLGWLPEKVHKYLRKNVWSAACMRALCKVRSLQVPTSDGSAPSKPLFRIDREMTHEGNAPAYKLTVYVPTFVMAASRGLQSDCNSRMPSASQVDKVCSWAPLQGNVIVPARIMQVTSPQEVIDFMDHDTNFSSQPEAGLADIVWPEASTAQGTQSWIDSDSNESVISISSGEDVLGEETAPKVYTKEGHTFDAIPNKFSASALELFLVQKELTEGRSLSTTWGIFSAFKDLWKNAKGETYHGLYHYEEATAVVTGNLALSAAVQDMMEVLKNNKGAEGGSRNHASAMTIEDMRKLMTWSYRQCSDEAVGHIFQGVHARSTLEVAELILAQRHLMLRAFSFTIWTRNFELTKIKQKDVMWNCHGCPPYSIPFNLVSLLNCKGWQWKGEIDGALEGHEYEVYAQPKIPEFLCSPICRLG</sequence>
<dbReference type="SUPFAM" id="SSF47807">
    <property type="entry name" value="5' to 3' exonuclease, C-terminal subdomain"/>
    <property type="match status" value="1"/>
</dbReference>
<reference evidence="3 4" key="1">
    <citation type="submission" date="2016-03" db="EMBL/GenBank/DDBJ databases">
        <title>Comparative genomics of the ectomycorrhizal sister species Rhizopogon vinicolor and Rhizopogon vesiculosus (Basidiomycota: Boletales) reveals a divergence of the mating type B locus.</title>
        <authorList>
            <person name="Mujic A.B."/>
            <person name="Kuo A."/>
            <person name="Tritt A."/>
            <person name="Lipzen A."/>
            <person name="Chen C."/>
            <person name="Johnson J."/>
            <person name="Sharma A."/>
            <person name="Barry K."/>
            <person name="Grigoriev I.V."/>
            <person name="Spatafora J.W."/>
        </authorList>
    </citation>
    <scope>NUCLEOTIDE SEQUENCE [LARGE SCALE GENOMIC DNA]</scope>
    <source>
        <strain evidence="3 4">AM-OR11-056</strain>
    </source>
</reference>
<dbReference type="PANTHER" id="PTHR11081:SF75">
    <property type="entry name" value="ENDONUCLEASE, PUTATIVE (AFU_ORTHOLOGUE AFUA_3G13260)-RELATED"/>
    <property type="match status" value="1"/>
</dbReference>
<dbReference type="STRING" id="180088.A0A1J8Q0P7"/>
<dbReference type="Proteomes" id="UP000183567">
    <property type="component" value="Unassembled WGS sequence"/>
</dbReference>
<dbReference type="EMBL" id="LVVM01003789">
    <property type="protein sequence ID" value="OJA14255.1"/>
    <property type="molecule type" value="Genomic_DNA"/>
</dbReference>
<dbReference type="PANTHER" id="PTHR11081">
    <property type="entry name" value="FLAP ENDONUCLEASE FAMILY MEMBER"/>
    <property type="match status" value="1"/>
</dbReference>
<feature type="domain" description="XPG-I" evidence="2">
    <location>
        <begin position="126"/>
        <end position="208"/>
    </location>
</feature>
<accession>A0A1J8Q0P7</accession>
<dbReference type="InterPro" id="IPR006084">
    <property type="entry name" value="XPG/Rad2"/>
</dbReference>
<evidence type="ECO:0000256" key="1">
    <source>
        <dbReference type="SAM" id="SignalP"/>
    </source>
</evidence>
<dbReference type="CDD" id="cd09870">
    <property type="entry name" value="PIN_YEN1"/>
    <property type="match status" value="1"/>
</dbReference>
<dbReference type="PRINTS" id="PR00853">
    <property type="entry name" value="XPGRADSUPER"/>
</dbReference>
<dbReference type="AlphaFoldDB" id="A0A1J8Q0P7"/>
<name>A0A1J8Q0P7_9AGAM</name>
<dbReference type="SUPFAM" id="SSF88723">
    <property type="entry name" value="PIN domain-like"/>
    <property type="match status" value="1"/>
</dbReference>
<dbReference type="OrthoDB" id="2959108at2759"/>
<comment type="caution">
    <text evidence="3">The sequence shown here is derived from an EMBL/GenBank/DDBJ whole genome shotgun (WGS) entry which is preliminary data.</text>
</comment>
<organism evidence="3 4">
    <name type="scientific">Rhizopogon vesiculosus</name>
    <dbReference type="NCBI Taxonomy" id="180088"/>
    <lineage>
        <taxon>Eukaryota</taxon>
        <taxon>Fungi</taxon>
        <taxon>Dikarya</taxon>
        <taxon>Basidiomycota</taxon>
        <taxon>Agaricomycotina</taxon>
        <taxon>Agaricomycetes</taxon>
        <taxon>Agaricomycetidae</taxon>
        <taxon>Boletales</taxon>
        <taxon>Suillineae</taxon>
        <taxon>Rhizopogonaceae</taxon>
        <taxon>Rhizopogon</taxon>
    </lineage>
</organism>
<dbReference type="GO" id="GO:0017108">
    <property type="term" value="F:5'-flap endonuclease activity"/>
    <property type="evidence" value="ECO:0007669"/>
    <property type="project" value="TreeGrafter"/>
</dbReference>
<dbReference type="InterPro" id="IPR036279">
    <property type="entry name" value="5-3_exonuclease_C_sf"/>
</dbReference>
<protein>
    <recommendedName>
        <fullName evidence="2">XPG-I domain-containing protein</fullName>
    </recommendedName>
</protein>
<feature type="chain" id="PRO_5013040751" description="XPG-I domain-containing protein" evidence="1">
    <location>
        <begin position="24"/>
        <end position="742"/>
    </location>
</feature>
<feature type="signal peptide" evidence="1">
    <location>
        <begin position="1"/>
        <end position="23"/>
    </location>
</feature>
<evidence type="ECO:0000313" key="4">
    <source>
        <dbReference type="Proteomes" id="UP000183567"/>
    </source>
</evidence>
<evidence type="ECO:0000313" key="3">
    <source>
        <dbReference type="EMBL" id="OJA14255.1"/>
    </source>
</evidence>
<dbReference type="Gene3D" id="3.40.50.1010">
    <property type="entry name" value="5'-nuclease"/>
    <property type="match status" value="2"/>
</dbReference>
<keyword evidence="1" id="KW-0732">Signal</keyword>
<dbReference type="InterPro" id="IPR029060">
    <property type="entry name" value="PIN-like_dom_sf"/>
</dbReference>
<gene>
    <name evidence="3" type="ORF">AZE42_10491</name>
</gene>
<keyword evidence="4" id="KW-1185">Reference proteome</keyword>
<dbReference type="GO" id="GO:0006281">
    <property type="term" value="P:DNA repair"/>
    <property type="evidence" value="ECO:0007669"/>
    <property type="project" value="UniProtKB-ARBA"/>
</dbReference>
<dbReference type="Pfam" id="PF00867">
    <property type="entry name" value="XPG_I"/>
    <property type="match status" value="1"/>
</dbReference>
<evidence type="ECO:0000259" key="2">
    <source>
        <dbReference type="Pfam" id="PF00867"/>
    </source>
</evidence>